<protein>
    <submittedName>
        <fullName evidence="2">SET domain-containing protein</fullName>
    </submittedName>
</protein>
<dbReference type="PANTHER" id="PTHR13271">
    <property type="entry name" value="UNCHARACTERIZED PUTATIVE METHYLTRANSFERASE"/>
    <property type="match status" value="1"/>
</dbReference>
<evidence type="ECO:0000313" key="1">
    <source>
        <dbReference type="Proteomes" id="UP000887540"/>
    </source>
</evidence>
<dbReference type="GO" id="GO:0016279">
    <property type="term" value="F:protein-lysine N-methyltransferase activity"/>
    <property type="evidence" value="ECO:0007669"/>
    <property type="project" value="TreeGrafter"/>
</dbReference>
<dbReference type="Gene3D" id="3.90.1410.10">
    <property type="entry name" value="set domain protein methyltransferase, domain 1"/>
    <property type="match status" value="1"/>
</dbReference>
<dbReference type="SUPFAM" id="SSF82199">
    <property type="entry name" value="SET domain"/>
    <property type="match status" value="1"/>
</dbReference>
<dbReference type="PANTHER" id="PTHR13271:SF151">
    <property type="entry name" value="SET DOMAIN-CONTAINING PROTEIN 4"/>
    <property type="match status" value="1"/>
</dbReference>
<dbReference type="AlphaFoldDB" id="A0A914EG42"/>
<name>A0A914EG42_9BILA</name>
<dbReference type="InterPro" id="IPR046341">
    <property type="entry name" value="SET_dom_sf"/>
</dbReference>
<proteinExistence type="predicted"/>
<organism evidence="1 2">
    <name type="scientific">Acrobeloides nanus</name>
    <dbReference type="NCBI Taxonomy" id="290746"/>
    <lineage>
        <taxon>Eukaryota</taxon>
        <taxon>Metazoa</taxon>
        <taxon>Ecdysozoa</taxon>
        <taxon>Nematoda</taxon>
        <taxon>Chromadorea</taxon>
        <taxon>Rhabditida</taxon>
        <taxon>Tylenchina</taxon>
        <taxon>Cephalobomorpha</taxon>
        <taxon>Cephaloboidea</taxon>
        <taxon>Cephalobidae</taxon>
        <taxon>Acrobeloides</taxon>
    </lineage>
</organism>
<reference evidence="2" key="1">
    <citation type="submission" date="2022-11" db="UniProtKB">
        <authorList>
            <consortium name="WormBaseParasite"/>
        </authorList>
    </citation>
    <scope>IDENTIFICATION</scope>
</reference>
<keyword evidence="1" id="KW-1185">Reference proteome</keyword>
<dbReference type="WBParaSite" id="ACRNAN_scaffold8077.g20334.t1">
    <property type="protein sequence ID" value="ACRNAN_scaffold8077.g20334.t1"/>
    <property type="gene ID" value="ACRNAN_scaffold8077.g20334"/>
</dbReference>
<dbReference type="Proteomes" id="UP000887540">
    <property type="component" value="Unplaced"/>
</dbReference>
<dbReference type="InterPro" id="IPR050600">
    <property type="entry name" value="SETD3_SETD6_MTase"/>
</dbReference>
<sequence length="271" mass="31546">MRPEQLPAVFRDLFLKQLDEVEEIYKKLVSILPDLNYDLYLWAWHIVNTRCIYVENPRHPLVDSSKSGDTIAVIPLVDMLNHSPKPQVLPLFDKRSQCYVVNVQSSAVLEEEQLFVCYGPHDNGKLWLEYGFMLPENIHNRVSIPLELFIALTKKLGLEVDDEHISVLREAGLPNTIYASDEAPSYGLKKNCQILRMSHHELLNWREKIYSHESDDEESEEVIERDNLVNDILKQLMASLRSRAEGVDEKLVWLWEEQIDLIQKLVDNKNV</sequence>
<evidence type="ECO:0000313" key="2">
    <source>
        <dbReference type="WBParaSite" id="ACRNAN_scaffold8077.g20334.t1"/>
    </source>
</evidence>
<accession>A0A914EG42</accession>